<proteinExistence type="predicted"/>
<name>A0A1H0JCM6_9BACI</name>
<organism evidence="1 2">
    <name type="scientific">Alkalicoccus daliensis</name>
    <dbReference type="NCBI Taxonomy" id="745820"/>
    <lineage>
        <taxon>Bacteria</taxon>
        <taxon>Bacillati</taxon>
        <taxon>Bacillota</taxon>
        <taxon>Bacilli</taxon>
        <taxon>Bacillales</taxon>
        <taxon>Bacillaceae</taxon>
        <taxon>Alkalicoccus</taxon>
    </lineage>
</organism>
<dbReference type="OrthoDB" id="2887487at2"/>
<evidence type="ECO:0000313" key="1">
    <source>
        <dbReference type="EMBL" id="SDO41273.1"/>
    </source>
</evidence>
<accession>A0A1H0JCM6</accession>
<protein>
    <submittedName>
        <fullName evidence="1">Uncharacterized protein</fullName>
    </submittedName>
</protein>
<evidence type="ECO:0000313" key="2">
    <source>
        <dbReference type="Proteomes" id="UP000198778"/>
    </source>
</evidence>
<reference evidence="2" key="1">
    <citation type="submission" date="2016-10" db="EMBL/GenBank/DDBJ databases">
        <authorList>
            <person name="Varghese N."/>
            <person name="Submissions S."/>
        </authorList>
    </citation>
    <scope>NUCLEOTIDE SEQUENCE [LARGE SCALE GENOMIC DNA]</scope>
    <source>
        <strain evidence="2">CGMCC 1.10369</strain>
    </source>
</reference>
<dbReference type="AlphaFoldDB" id="A0A1H0JCM6"/>
<gene>
    <name evidence="1" type="ORF">SAMN04488053_11330</name>
</gene>
<sequence>MNKRDFFKDISRLIKDLEHQDRSMVARVEEKEIDVAGKRAVLKTETSFKAQVGIPSKEELDLIKRRQINETRLNKGRLEE</sequence>
<keyword evidence="2" id="KW-1185">Reference proteome</keyword>
<dbReference type="RefSeq" id="WP_090843842.1">
    <property type="nucleotide sequence ID" value="NZ_FNIL01000013.1"/>
</dbReference>
<dbReference type="Proteomes" id="UP000198778">
    <property type="component" value="Unassembled WGS sequence"/>
</dbReference>
<dbReference type="EMBL" id="FNIL01000013">
    <property type="protein sequence ID" value="SDO41273.1"/>
    <property type="molecule type" value="Genomic_DNA"/>
</dbReference>
<dbReference type="STRING" id="745820.SAMN04488053_11330"/>